<dbReference type="InterPro" id="IPR013325">
    <property type="entry name" value="RNA_pol_sigma_r2"/>
</dbReference>
<evidence type="ECO:0000256" key="2">
    <source>
        <dbReference type="ARBA" id="ARBA00023015"/>
    </source>
</evidence>
<evidence type="ECO:0000313" key="8">
    <source>
        <dbReference type="EMBL" id="MFD2803030.1"/>
    </source>
</evidence>
<dbReference type="SUPFAM" id="SSF88659">
    <property type="entry name" value="Sigma3 and sigma4 domains of RNA polymerase sigma factors"/>
    <property type="match status" value="1"/>
</dbReference>
<evidence type="ECO:0000259" key="7">
    <source>
        <dbReference type="Pfam" id="PF08281"/>
    </source>
</evidence>
<dbReference type="PANTHER" id="PTHR43133">
    <property type="entry name" value="RNA POLYMERASE ECF-TYPE SIGMA FACTO"/>
    <property type="match status" value="1"/>
</dbReference>
<dbReference type="InterPro" id="IPR013249">
    <property type="entry name" value="RNA_pol_sigma70_r4_t2"/>
</dbReference>
<sequence>MTQPRIRPDPAFALLGMHDDVLPEVYGYLLARCGNRSLAEELTSETFLGAVSACRRPGAPEVSVGWLIGIARHKLADHWRRQEREDRNLRLVHESGPEANDPWDRELDALLTRQVLDELGPHHRAALTLRYLDGLSVPEVAEHLDRTVHATEALLVRARSAFRRHYEEKEGRDG</sequence>
<dbReference type="SUPFAM" id="SSF88946">
    <property type="entry name" value="Sigma2 domain of RNA polymerase sigma factors"/>
    <property type="match status" value="1"/>
</dbReference>
<dbReference type="Pfam" id="PF04542">
    <property type="entry name" value="Sigma70_r2"/>
    <property type="match status" value="1"/>
</dbReference>
<accession>A0ABW5WIW2</accession>
<keyword evidence="5" id="KW-0804">Transcription</keyword>
<dbReference type="Pfam" id="PF08281">
    <property type="entry name" value="Sigma70_r4_2"/>
    <property type="match status" value="1"/>
</dbReference>
<name>A0ABW5WIW2_9PSEU</name>
<feature type="domain" description="RNA polymerase sigma factor 70 region 4 type 2" evidence="7">
    <location>
        <begin position="113"/>
        <end position="160"/>
    </location>
</feature>
<evidence type="ECO:0000313" key="9">
    <source>
        <dbReference type="Proteomes" id="UP001597478"/>
    </source>
</evidence>
<dbReference type="RefSeq" id="WP_377395188.1">
    <property type="nucleotide sequence ID" value="NZ_JBHSAN010000054.1"/>
</dbReference>
<organism evidence="8 9">
    <name type="scientific">Prauserella oleivorans</name>
    <dbReference type="NCBI Taxonomy" id="1478153"/>
    <lineage>
        <taxon>Bacteria</taxon>
        <taxon>Bacillati</taxon>
        <taxon>Actinomycetota</taxon>
        <taxon>Actinomycetes</taxon>
        <taxon>Pseudonocardiales</taxon>
        <taxon>Pseudonocardiaceae</taxon>
        <taxon>Prauserella</taxon>
    </lineage>
</organism>
<dbReference type="EMBL" id="JBHUOF010000049">
    <property type="protein sequence ID" value="MFD2803030.1"/>
    <property type="molecule type" value="Genomic_DNA"/>
</dbReference>
<evidence type="ECO:0000256" key="5">
    <source>
        <dbReference type="ARBA" id="ARBA00023163"/>
    </source>
</evidence>
<dbReference type="Gene3D" id="1.10.10.10">
    <property type="entry name" value="Winged helix-like DNA-binding domain superfamily/Winged helix DNA-binding domain"/>
    <property type="match status" value="1"/>
</dbReference>
<gene>
    <name evidence="8" type="ORF">ACFS2C_26915</name>
</gene>
<keyword evidence="4" id="KW-0238">DNA-binding</keyword>
<comment type="similarity">
    <text evidence="1">Belongs to the sigma-70 factor family. ECF subfamily.</text>
</comment>
<dbReference type="InterPro" id="IPR007627">
    <property type="entry name" value="RNA_pol_sigma70_r2"/>
</dbReference>
<reference evidence="9" key="1">
    <citation type="journal article" date="2019" name="Int. J. Syst. Evol. Microbiol.">
        <title>The Global Catalogue of Microorganisms (GCM) 10K type strain sequencing project: providing services to taxonomists for standard genome sequencing and annotation.</title>
        <authorList>
            <consortium name="The Broad Institute Genomics Platform"/>
            <consortium name="The Broad Institute Genome Sequencing Center for Infectious Disease"/>
            <person name="Wu L."/>
            <person name="Ma J."/>
        </authorList>
    </citation>
    <scope>NUCLEOTIDE SEQUENCE [LARGE SCALE GENOMIC DNA]</scope>
    <source>
        <strain evidence="9">IBRC-M 10906</strain>
    </source>
</reference>
<dbReference type="PANTHER" id="PTHR43133:SF8">
    <property type="entry name" value="RNA POLYMERASE SIGMA FACTOR HI_1459-RELATED"/>
    <property type="match status" value="1"/>
</dbReference>
<dbReference type="Proteomes" id="UP001597478">
    <property type="component" value="Unassembled WGS sequence"/>
</dbReference>
<dbReference type="Gene3D" id="1.10.1740.10">
    <property type="match status" value="1"/>
</dbReference>
<keyword evidence="9" id="KW-1185">Reference proteome</keyword>
<dbReference type="InterPro" id="IPR013324">
    <property type="entry name" value="RNA_pol_sigma_r3/r4-like"/>
</dbReference>
<evidence type="ECO:0000256" key="1">
    <source>
        <dbReference type="ARBA" id="ARBA00010641"/>
    </source>
</evidence>
<evidence type="ECO:0000256" key="4">
    <source>
        <dbReference type="ARBA" id="ARBA00023125"/>
    </source>
</evidence>
<dbReference type="NCBIfam" id="TIGR02937">
    <property type="entry name" value="sigma70-ECF"/>
    <property type="match status" value="1"/>
</dbReference>
<proteinExistence type="inferred from homology"/>
<evidence type="ECO:0000259" key="6">
    <source>
        <dbReference type="Pfam" id="PF04542"/>
    </source>
</evidence>
<dbReference type="InterPro" id="IPR039425">
    <property type="entry name" value="RNA_pol_sigma-70-like"/>
</dbReference>
<dbReference type="InterPro" id="IPR036388">
    <property type="entry name" value="WH-like_DNA-bd_sf"/>
</dbReference>
<protein>
    <submittedName>
        <fullName evidence="8">RNA polymerase sigma factor</fullName>
    </submittedName>
</protein>
<dbReference type="InterPro" id="IPR014284">
    <property type="entry name" value="RNA_pol_sigma-70_dom"/>
</dbReference>
<feature type="domain" description="RNA polymerase sigma-70 region 2" evidence="6">
    <location>
        <begin position="20"/>
        <end position="84"/>
    </location>
</feature>
<evidence type="ECO:0000256" key="3">
    <source>
        <dbReference type="ARBA" id="ARBA00023082"/>
    </source>
</evidence>
<comment type="caution">
    <text evidence="8">The sequence shown here is derived from an EMBL/GenBank/DDBJ whole genome shotgun (WGS) entry which is preliminary data.</text>
</comment>
<keyword evidence="2" id="KW-0805">Transcription regulation</keyword>
<keyword evidence="3" id="KW-0731">Sigma factor</keyword>